<reference evidence="2 3" key="1">
    <citation type="submission" date="2019-08" db="EMBL/GenBank/DDBJ databases">
        <title>Selenomonas sp. mPRGC5 and Selenomonas sp. mPRGC8 isolated from ruminal fluid of dairy goat (Capra hircus).</title>
        <authorList>
            <person name="Poothong S."/>
            <person name="Nuengjamnong C."/>
            <person name="Tanasupawat S."/>
        </authorList>
    </citation>
    <scope>NUCLEOTIDE SEQUENCE [LARGE SCALE GENOMIC DNA]</scope>
    <source>
        <strain evidence="3">mPRGC5</strain>
    </source>
</reference>
<evidence type="ECO:0000313" key="3">
    <source>
        <dbReference type="Proteomes" id="UP000323646"/>
    </source>
</evidence>
<evidence type="ECO:0000256" key="1">
    <source>
        <dbReference type="SAM" id="Phobius"/>
    </source>
</evidence>
<proteinExistence type="predicted"/>
<sequence length="149" mass="16719">MASNRQEGAVSLVLLCMLMVVTALSFGLLYFVRAGQQANAGYEEETRLRLAAESMVELVALRIEADPQLPARWRDDMVMDIKLEAVDLAAVKPPEGVAWKAGGIKRKDKLYLLGYAKNSRNTKPWEEGRLVKGEMQKVGEHYVWLGWVP</sequence>
<protein>
    <submittedName>
        <fullName evidence="2">Uncharacterized protein</fullName>
    </submittedName>
</protein>
<dbReference type="AlphaFoldDB" id="A0A5D6VVZ4"/>
<name>A0A5D6VVZ4_9FIRM</name>
<dbReference type="EMBL" id="VTOY01000020">
    <property type="protein sequence ID" value="TYZ19740.1"/>
    <property type="molecule type" value="Genomic_DNA"/>
</dbReference>
<comment type="caution">
    <text evidence="2">The sequence shown here is derived from an EMBL/GenBank/DDBJ whole genome shotgun (WGS) entry which is preliminary data.</text>
</comment>
<keyword evidence="1" id="KW-1133">Transmembrane helix</keyword>
<dbReference type="RefSeq" id="WP_149172407.1">
    <property type="nucleotide sequence ID" value="NZ_VTOY01000020.1"/>
</dbReference>
<evidence type="ECO:0000313" key="2">
    <source>
        <dbReference type="EMBL" id="TYZ19740.1"/>
    </source>
</evidence>
<keyword evidence="3" id="KW-1185">Reference proteome</keyword>
<feature type="transmembrane region" description="Helical" evidence="1">
    <location>
        <begin position="12"/>
        <end position="32"/>
    </location>
</feature>
<dbReference type="Proteomes" id="UP000323646">
    <property type="component" value="Unassembled WGS sequence"/>
</dbReference>
<dbReference type="OrthoDB" id="1666131at2"/>
<accession>A0A5D6VVZ4</accession>
<keyword evidence="1" id="KW-0472">Membrane</keyword>
<organism evidence="2 3">
    <name type="scientific">Selenomonas ruminis</name>
    <dbReference type="NCBI Taxonomy" id="2593411"/>
    <lineage>
        <taxon>Bacteria</taxon>
        <taxon>Bacillati</taxon>
        <taxon>Bacillota</taxon>
        <taxon>Negativicutes</taxon>
        <taxon>Selenomonadales</taxon>
        <taxon>Selenomonadaceae</taxon>
        <taxon>Selenomonas</taxon>
    </lineage>
</organism>
<gene>
    <name evidence="2" type="ORF">FZ040_13065</name>
</gene>
<keyword evidence="1" id="KW-0812">Transmembrane</keyword>